<name>A0AAD9B070_DISEL</name>
<reference evidence="1" key="1">
    <citation type="submission" date="2023-04" db="EMBL/GenBank/DDBJ databases">
        <title>Chromosome-level genome of Chaenocephalus aceratus.</title>
        <authorList>
            <person name="Park H."/>
        </authorList>
    </citation>
    <scope>NUCLEOTIDE SEQUENCE</scope>
    <source>
        <strain evidence="1">DE</strain>
        <tissue evidence="1">Muscle</tissue>
    </source>
</reference>
<protein>
    <submittedName>
        <fullName evidence="1">Olfactomedin-4</fullName>
    </submittedName>
</protein>
<organism evidence="1 2">
    <name type="scientific">Dissostichus eleginoides</name>
    <name type="common">Patagonian toothfish</name>
    <name type="synonym">Dissostichus amissus</name>
    <dbReference type="NCBI Taxonomy" id="100907"/>
    <lineage>
        <taxon>Eukaryota</taxon>
        <taxon>Metazoa</taxon>
        <taxon>Chordata</taxon>
        <taxon>Craniata</taxon>
        <taxon>Vertebrata</taxon>
        <taxon>Euteleostomi</taxon>
        <taxon>Actinopterygii</taxon>
        <taxon>Neopterygii</taxon>
        <taxon>Teleostei</taxon>
        <taxon>Neoteleostei</taxon>
        <taxon>Acanthomorphata</taxon>
        <taxon>Eupercaria</taxon>
        <taxon>Perciformes</taxon>
        <taxon>Notothenioidei</taxon>
        <taxon>Nototheniidae</taxon>
        <taxon>Dissostichus</taxon>
    </lineage>
</organism>
<dbReference type="AlphaFoldDB" id="A0AAD9B070"/>
<dbReference type="EMBL" id="JASDAP010000486">
    <property type="protein sequence ID" value="KAK1874915.1"/>
    <property type="molecule type" value="Genomic_DNA"/>
</dbReference>
<evidence type="ECO:0000313" key="2">
    <source>
        <dbReference type="Proteomes" id="UP001228049"/>
    </source>
</evidence>
<keyword evidence="2" id="KW-1185">Reference proteome</keyword>
<evidence type="ECO:0000313" key="1">
    <source>
        <dbReference type="EMBL" id="KAK1874915.1"/>
    </source>
</evidence>
<dbReference type="Proteomes" id="UP001228049">
    <property type="component" value="Unassembled WGS sequence"/>
</dbReference>
<proteinExistence type="predicted"/>
<accession>A0AAD9B070</accession>
<feature type="non-terminal residue" evidence="1">
    <location>
        <position position="1"/>
    </location>
</feature>
<comment type="caution">
    <text evidence="1">The sequence shown here is derived from an EMBL/GenBank/DDBJ whole genome shotgun (WGS) entry which is preliminary data.</text>
</comment>
<gene>
    <name evidence="1" type="ORF">KUDE01_006663</name>
</gene>
<sequence length="162" mass="18284">MWSFPAEEYKAALQQVTSCEESLNSLQDQVELSSERLPQIAAVIQNVTERLEPHRYLQDQGLYTDLAVHQLGQELSRLEGDIGDIHSQLNNAQTQKLSKEDRYCLKGMMSNISDPVTTKISPYGKTIISGSWGKQTQRDSEGQKNSFWVQPLLKPHLGQHCA</sequence>